<proteinExistence type="predicted"/>
<name>A0ABT5F0R8_9BACT</name>
<dbReference type="RefSeq" id="WP_271915038.1">
    <property type="nucleotide sequence ID" value="NZ_JAQNDO010000001.1"/>
</dbReference>
<organism evidence="2 3">
    <name type="scientific">Polyangium mundeleinium</name>
    <dbReference type="NCBI Taxonomy" id="2995306"/>
    <lineage>
        <taxon>Bacteria</taxon>
        <taxon>Pseudomonadati</taxon>
        <taxon>Myxococcota</taxon>
        <taxon>Polyangia</taxon>
        <taxon>Polyangiales</taxon>
        <taxon>Polyangiaceae</taxon>
        <taxon>Polyangium</taxon>
    </lineage>
</organism>
<sequence>MSAIWSAGGDPLHIYTVQCGLREKLAANLLDRWDLVYVDIRRRAGTVELDNDGYLPHLQYTPQYTQTEEDRGPWVITGNTADKPVFRFDPGPFFCNVAGKIVLTGGAGTAVYVVRVYLKRFSKAFPLRHTLTIGTTGGRFQRPLGASGLWLPSSTNAVQAHLGNFNRSIPAPNGGFVACGPFQEYVFTPGEIATFEVIPPW</sequence>
<dbReference type="EMBL" id="JAQNDO010000001">
    <property type="protein sequence ID" value="MDC0740135.1"/>
    <property type="molecule type" value="Genomic_DNA"/>
</dbReference>
<evidence type="ECO:0000313" key="2">
    <source>
        <dbReference type="EMBL" id="MDC0746681.1"/>
    </source>
</evidence>
<reference evidence="2 3" key="1">
    <citation type="submission" date="2022-11" db="EMBL/GenBank/DDBJ databases">
        <title>Minimal conservation of predation-associated metabolite biosynthetic gene clusters underscores biosynthetic potential of Myxococcota including descriptions for ten novel species: Archangium lansinium sp. nov., Myxococcus landrumus sp. nov., Nannocystis bai.</title>
        <authorList>
            <person name="Ahearne A."/>
            <person name="Stevens C."/>
            <person name="Dowd S."/>
        </authorList>
    </citation>
    <scope>NUCLEOTIDE SEQUENCE [LARGE SCALE GENOMIC DNA]</scope>
    <source>
        <strain evidence="2 3">RJM3</strain>
    </source>
</reference>
<evidence type="ECO:0000313" key="1">
    <source>
        <dbReference type="EMBL" id="MDC0740135.1"/>
    </source>
</evidence>
<comment type="caution">
    <text evidence="2">The sequence shown here is derived from an EMBL/GenBank/DDBJ whole genome shotgun (WGS) entry which is preliminary data.</text>
</comment>
<keyword evidence="3" id="KW-1185">Reference proteome</keyword>
<dbReference type="EMBL" id="JAQNDO010000001">
    <property type="protein sequence ID" value="MDC0746681.1"/>
    <property type="molecule type" value="Genomic_DNA"/>
</dbReference>
<gene>
    <name evidence="1" type="ORF">POL67_02180</name>
    <name evidence="2" type="ORF">POL67_35465</name>
</gene>
<evidence type="ECO:0000313" key="3">
    <source>
        <dbReference type="Proteomes" id="UP001221411"/>
    </source>
</evidence>
<dbReference type="Proteomes" id="UP001221411">
    <property type="component" value="Unassembled WGS sequence"/>
</dbReference>
<accession>A0ABT5F0R8</accession>
<protein>
    <recommendedName>
        <fullName evidence="4">Minor tail protein</fullName>
    </recommendedName>
</protein>
<evidence type="ECO:0008006" key="4">
    <source>
        <dbReference type="Google" id="ProtNLM"/>
    </source>
</evidence>